<accession>A0AC35EZB8</accession>
<reference evidence="2" key="1">
    <citation type="submission" date="2022-11" db="UniProtKB">
        <authorList>
            <consortium name="WormBaseParasite"/>
        </authorList>
    </citation>
    <scope>IDENTIFICATION</scope>
</reference>
<protein>
    <submittedName>
        <fullName evidence="2">Transposable element Hobo transposase</fullName>
    </submittedName>
</protein>
<sequence>MPLMGARMKSQKVYRGRMSKPVRAEVAGLFQSGILIKGAKTIGCIFSLVYADTKKEAASICSKCEQVFSISKSVRGTLHKHSNSHDTDDDTDAQPPAYFKVMLTKKLADMVSWDIVPFSVVENKGFKEVLELVFKAGFDFGKSVVKNKTPGVQVPSILEFIPTGKTVKKELLSWTFSFTEYDCKTTDADEVRKIFFSILGGHGIDVYLLRRNAIITTDRGSNLIAALNDFNRVDDLCHQLNILSKRIITPYKAAYITDQIQLTDAVKESLTTVDKCLKAMTKIIKAIHSRPELRKKLKSLGIAVKRHVETRWLSRYLSILSYVKMNEEQKQLVRDQLYDYKFNGR</sequence>
<evidence type="ECO:0000313" key="2">
    <source>
        <dbReference type="WBParaSite" id="PS1159_v2.g1218.t1"/>
    </source>
</evidence>
<name>A0AC35EZB8_9BILA</name>
<dbReference type="WBParaSite" id="PS1159_v2.g1218.t1">
    <property type="protein sequence ID" value="PS1159_v2.g1218.t1"/>
    <property type="gene ID" value="PS1159_v2.g1218"/>
</dbReference>
<evidence type="ECO:0000313" key="1">
    <source>
        <dbReference type="Proteomes" id="UP000887580"/>
    </source>
</evidence>
<organism evidence="1 2">
    <name type="scientific">Panagrolaimus sp. PS1159</name>
    <dbReference type="NCBI Taxonomy" id="55785"/>
    <lineage>
        <taxon>Eukaryota</taxon>
        <taxon>Metazoa</taxon>
        <taxon>Ecdysozoa</taxon>
        <taxon>Nematoda</taxon>
        <taxon>Chromadorea</taxon>
        <taxon>Rhabditida</taxon>
        <taxon>Tylenchina</taxon>
        <taxon>Panagrolaimomorpha</taxon>
        <taxon>Panagrolaimoidea</taxon>
        <taxon>Panagrolaimidae</taxon>
        <taxon>Panagrolaimus</taxon>
    </lineage>
</organism>
<dbReference type="Proteomes" id="UP000887580">
    <property type="component" value="Unplaced"/>
</dbReference>
<proteinExistence type="predicted"/>